<dbReference type="AlphaFoldDB" id="A0A8K0T650"/>
<gene>
    <name evidence="2" type="ORF">B0T11DRAFT_145326</name>
</gene>
<dbReference type="PANTHER" id="PTHR38116:SF1">
    <property type="entry name" value="BZIP DOMAIN-CONTAINING PROTEIN"/>
    <property type="match status" value="1"/>
</dbReference>
<comment type="caution">
    <text evidence="2">The sequence shown here is derived from an EMBL/GenBank/DDBJ whole genome shotgun (WGS) entry which is preliminary data.</text>
</comment>
<reference evidence="2" key="1">
    <citation type="journal article" date="2021" name="Nat. Commun.">
        <title>Genetic determinants of endophytism in the Arabidopsis root mycobiome.</title>
        <authorList>
            <person name="Mesny F."/>
            <person name="Miyauchi S."/>
            <person name="Thiergart T."/>
            <person name="Pickel B."/>
            <person name="Atanasova L."/>
            <person name="Karlsson M."/>
            <person name="Huettel B."/>
            <person name="Barry K.W."/>
            <person name="Haridas S."/>
            <person name="Chen C."/>
            <person name="Bauer D."/>
            <person name="Andreopoulos W."/>
            <person name="Pangilinan J."/>
            <person name="LaButti K."/>
            <person name="Riley R."/>
            <person name="Lipzen A."/>
            <person name="Clum A."/>
            <person name="Drula E."/>
            <person name="Henrissat B."/>
            <person name="Kohler A."/>
            <person name="Grigoriev I.V."/>
            <person name="Martin F.M."/>
            <person name="Hacquard S."/>
        </authorList>
    </citation>
    <scope>NUCLEOTIDE SEQUENCE</scope>
    <source>
        <strain evidence="2">MPI-CAGE-AT-0016</strain>
    </source>
</reference>
<dbReference type="Pfam" id="PF11905">
    <property type="entry name" value="DUF3425"/>
    <property type="match status" value="1"/>
</dbReference>
<sequence length="298" mass="32786">MPGSQVAIGHRLGESRPAGGQDHRPYRVDCWRLDELDESSGPPGRNSISDAGGPDLGPEPRVDGTLVHANQPLAVSSMAVACQHPSPASAPACGGTCITPTRNFPLSADHLLNIIQYNVLVGLIANKTAIGVWPSCETGKTRRPNRTGVPDTLMPTVLQMRQHHSSWIDMMPFPRVRDNLIRWQGSFDHAEFLRDLIGETGGTAPPHEKDWREIPPSTMTLEMAHQGAADGNQQGLIVWGEAHELSSWELTPGFLSKWMWAVEGCEEFLIEMSNRWRLARGEQPMRLTARGPREIMGS</sequence>
<organism evidence="2 3">
    <name type="scientific">Plectosphaerella cucumerina</name>
    <dbReference type="NCBI Taxonomy" id="40658"/>
    <lineage>
        <taxon>Eukaryota</taxon>
        <taxon>Fungi</taxon>
        <taxon>Dikarya</taxon>
        <taxon>Ascomycota</taxon>
        <taxon>Pezizomycotina</taxon>
        <taxon>Sordariomycetes</taxon>
        <taxon>Hypocreomycetidae</taxon>
        <taxon>Glomerellales</taxon>
        <taxon>Plectosphaerellaceae</taxon>
        <taxon>Plectosphaerella</taxon>
    </lineage>
</organism>
<feature type="compositionally biased region" description="Basic and acidic residues" evidence="1">
    <location>
        <begin position="21"/>
        <end position="34"/>
    </location>
</feature>
<dbReference type="OrthoDB" id="125347at2759"/>
<dbReference type="Proteomes" id="UP000813385">
    <property type="component" value="Unassembled WGS sequence"/>
</dbReference>
<evidence type="ECO:0000256" key="1">
    <source>
        <dbReference type="SAM" id="MobiDB-lite"/>
    </source>
</evidence>
<dbReference type="EMBL" id="JAGPXD010000007">
    <property type="protein sequence ID" value="KAH7347856.1"/>
    <property type="molecule type" value="Genomic_DNA"/>
</dbReference>
<proteinExistence type="predicted"/>
<evidence type="ECO:0000313" key="2">
    <source>
        <dbReference type="EMBL" id="KAH7347856.1"/>
    </source>
</evidence>
<accession>A0A8K0T650</accession>
<feature type="region of interest" description="Disordered" evidence="1">
    <location>
        <begin position="1"/>
        <end position="64"/>
    </location>
</feature>
<name>A0A8K0T650_9PEZI</name>
<dbReference type="PANTHER" id="PTHR38116">
    <property type="entry name" value="CHROMOSOME 7, WHOLE GENOME SHOTGUN SEQUENCE"/>
    <property type="match status" value="1"/>
</dbReference>
<dbReference type="InterPro" id="IPR021833">
    <property type="entry name" value="DUF3425"/>
</dbReference>
<evidence type="ECO:0000313" key="3">
    <source>
        <dbReference type="Proteomes" id="UP000813385"/>
    </source>
</evidence>
<protein>
    <submittedName>
        <fullName evidence="2">Uncharacterized protein</fullName>
    </submittedName>
</protein>
<keyword evidence="3" id="KW-1185">Reference proteome</keyword>